<dbReference type="WBParaSite" id="maker-uti_cns_0017160-snap-gene-0.2-mRNA-1">
    <property type="protein sequence ID" value="maker-uti_cns_0017160-snap-gene-0.2-mRNA-1"/>
    <property type="gene ID" value="maker-uti_cns_0017160-snap-gene-0.2"/>
</dbReference>
<dbReference type="GO" id="GO:0042423">
    <property type="term" value="P:catecholamine biosynthetic process"/>
    <property type="evidence" value="ECO:0007669"/>
    <property type="project" value="UniProtKB-KW"/>
</dbReference>
<evidence type="ECO:0000256" key="9">
    <source>
        <dbReference type="ARBA" id="ARBA00040968"/>
    </source>
</evidence>
<keyword evidence="5" id="KW-0210">Decarboxylase</keyword>
<keyword evidence="7 12" id="KW-0456">Lyase</keyword>
<evidence type="ECO:0000256" key="2">
    <source>
        <dbReference type="ARBA" id="ARBA00009533"/>
    </source>
</evidence>
<comment type="cofactor">
    <cofactor evidence="1 11 12">
        <name>pyridoxal 5'-phosphate</name>
        <dbReference type="ChEBI" id="CHEBI:597326"/>
    </cofactor>
</comment>
<dbReference type="PANTHER" id="PTHR11999:SF167">
    <property type="entry name" value="AROMATIC-L-AMINO-ACID DECARBOXYLASE"/>
    <property type="match status" value="1"/>
</dbReference>
<dbReference type="GO" id="GO:0006520">
    <property type="term" value="P:amino acid metabolic process"/>
    <property type="evidence" value="ECO:0007669"/>
    <property type="project" value="InterPro"/>
</dbReference>
<feature type="modified residue" description="N6-(pyridoxal phosphate)lysine" evidence="11">
    <location>
        <position position="353"/>
    </location>
</feature>
<evidence type="ECO:0000256" key="12">
    <source>
        <dbReference type="RuleBase" id="RU000382"/>
    </source>
</evidence>
<dbReference type="Proteomes" id="UP000095280">
    <property type="component" value="Unplaced"/>
</dbReference>
<name>A0A1I8ITZ7_9PLAT</name>
<dbReference type="InterPro" id="IPR015422">
    <property type="entry name" value="PyrdxlP-dep_Trfase_small"/>
</dbReference>
<sequence>MSIKARLERENLRSVYKKRFFYNSSASAKLKLLFFAGDTKETKAQSNPIEMDGEEFRQRGRQMVDLIVDYVNSFRDRPVVPNVQPGYLRPLIPPEAPQEGESFDKILADIEPVVLAGVTNWHHPNFHAYYPTASSYPAILGDMLSDAIACIGFSWIASPACTELETVMMDWLAKALGLPDHFLFSSGGRGGGVIQGTASEASLMVFLGARNDAIAKLQAAEPQGEPCELLARLVAYTSEEAHSSVERAAKLAFVRIRSLKTDEKHSLRGDALKQAIAEDRAKGLVPILCIATLGTTSSCAFDNVRELGQICNREGLWCHVDAAYAGSALLCPELRNFADGIELADSFNFNPHKWMLVTFDCSALFLRDASKIVEIFSADPIYLKHEFTGQPDYRHWQIPLGRRFRSLKIWFVMRCFGISGLQAYIRKHVSLAKEFEALILADGRFEVVEEVTLGLVCFRLKGTNEATEALYRTLREDQRIHLVASKFHSSGVYFLRFVVCSSQCESKDIRFAHSVIMEAANKLAK</sequence>
<dbReference type="Gene3D" id="3.90.1150.10">
    <property type="entry name" value="Aspartate Aminotransferase, domain 1"/>
    <property type="match status" value="1"/>
</dbReference>
<dbReference type="PANTHER" id="PTHR11999">
    <property type="entry name" value="GROUP II PYRIDOXAL-5-PHOSPHATE DECARBOXYLASE"/>
    <property type="match status" value="1"/>
</dbReference>
<evidence type="ECO:0000256" key="4">
    <source>
        <dbReference type="ARBA" id="ARBA00022584"/>
    </source>
</evidence>
<dbReference type="InterPro" id="IPR010977">
    <property type="entry name" value="Aromatic_deC"/>
</dbReference>
<dbReference type="Pfam" id="PF00282">
    <property type="entry name" value="Pyridoxal_deC"/>
    <property type="match status" value="1"/>
</dbReference>
<evidence type="ECO:0000256" key="1">
    <source>
        <dbReference type="ARBA" id="ARBA00001933"/>
    </source>
</evidence>
<dbReference type="Gene3D" id="1.20.1340.10">
    <property type="entry name" value="dopa decarboxylase, N-terminal domain"/>
    <property type="match status" value="1"/>
</dbReference>
<dbReference type="FunFam" id="1.20.1340.10:FF:000001">
    <property type="entry name" value="Histidine decarboxylase"/>
    <property type="match status" value="1"/>
</dbReference>
<dbReference type="InterPro" id="IPR015421">
    <property type="entry name" value="PyrdxlP-dep_Trfase_major"/>
</dbReference>
<dbReference type="Gene3D" id="3.40.640.10">
    <property type="entry name" value="Type I PLP-dependent aspartate aminotransferase-like (Major domain)"/>
    <property type="match status" value="1"/>
</dbReference>
<dbReference type="SUPFAM" id="SSF53383">
    <property type="entry name" value="PLP-dependent transferases"/>
    <property type="match status" value="1"/>
</dbReference>
<dbReference type="InterPro" id="IPR021115">
    <property type="entry name" value="Pyridoxal-P_BS"/>
</dbReference>
<protein>
    <recommendedName>
        <fullName evidence="9">Aromatic-L-amino-acid decarboxylase</fullName>
        <ecNumber evidence="8">4.1.1.28</ecNumber>
    </recommendedName>
    <alternativeName>
        <fullName evidence="10">DOPA decarboxylase</fullName>
    </alternativeName>
</protein>
<evidence type="ECO:0000313" key="14">
    <source>
        <dbReference type="WBParaSite" id="maker-uti_cns_0017160-snap-gene-0.2-mRNA-1"/>
    </source>
</evidence>
<evidence type="ECO:0000256" key="8">
    <source>
        <dbReference type="ARBA" id="ARBA00038886"/>
    </source>
</evidence>
<comment type="subunit">
    <text evidence="3">Homodimer.</text>
</comment>
<dbReference type="InterPro" id="IPR002129">
    <property type="entry name" value="PyrdxlP-dep_de-COase"/>
</dbReference>
<dbReference type="InterPro" id="IPR015424">
    <property type="entry name" value="PyrdxlP-dep_Trfase"/>
</dbReference>
<organism evidence="13 14">
    <name type="scientific">Macrostomum lignano</name>
    <dbReference type="NCBI Taxonomy" id="282301"/>
    <lineage>
        <taxon>Eukaryota</taxon>
        <taxon>Metazoa</taxon>
        <taxon>Spiralia</taxon>
        <taxon>Lophotrochozoa</taxon>
        <taxon>Platyhelminthes</taxon>
        <taxon>Rhabditophora</taxon>
        <taxon>Macrostomorpha</taxon>
        <taxon>Macrostomida</taxon>
        <taxon>Macrostomidae</taxon>
        <taxon>Macrostomum</taxon>
    </lineage>
</organism>
<proteinExistence type="inferred from homology"/>
<dbReference type="GO" id="GO:0042427">
    <property type="term" value="P:serotonin biosynthetic process"/>
    <property type="evidence" value="ECO:0007669"/>
    <property type="project" value="TreeGrafter"/>
</dbReference>
<evidence type="ECO:0000256" key="5">
    <source>
        <dbReference type="ARBA" id="ARBA00022793"/>
    </source>
</evidence>
<keyword evidence="4" id="KW-0127">Catecholamine biosynthesis</keyword>
<dbReference type="FunFam" id="3.40.640.10:FF:000025">
    <property type="entry name" value="Histidine decarboxylase"/>
    <property type="match status" value="1"/>
</dbReference>
<dbReference type="OrthoDB" id="639767at2759"/>
<evidence type="ECO:0000313" key="13">
    <source>
        <dbReference type="Proteomes" id="UP000095280"/>
    </source>
</evidence>
<dbReference type="PRINTS" id="PR00800">
    <property type="entry name" value="YHDCRBOXLASE"/>
</dbReference>
<comment type="similarity">
    <text evidence="2 12">Belongs to the group II decarboxylase family.</text>
</comment>
<dbReference type="GO" id="GO:0030170">
    <property type="term" value="F:pyridoxal phosphate binding"/>
    <property type="evidence" value="ECO:0007669"/>
    <property type="project" value="InterPro"/>
</dbReference>
<dbReference type="CDD" id="cd06450">
    <property type="entry name" value="DOPA_deC_like"/>
    <property type="match status" value="1"/>
</dbReference>
<accession>A0A1I8ITZ7</accession>
<dbReference type="EC" id="4.1.1.28" evidence="8"/>
<evidence type="ECO:0000256" key="10">
    <source>
        <dbReference type="ARBA" id="ARBA00041275"/>
    </source>
</evidence>
<evidence type="ECO:0000256" key="7">
    <source>
        <dbReference type="ARBA" id="ARBA00023239"/>
    </source>
</evidence>
<evidence type="ECO:0000256" key="3">
    <source>
        <dbReference type="ARBA" id="ARBA00011738"/>
    </source>
</evidence>
<keyword evidence="13" id="KW-1185">Reference proteome</keyword>
<dbReference type="GO" id="GO:0019752">
    <property type="term" value="P:carboxylic acid metabolic process"/>
    <property type="evidence" value="ECO:0007669"/>
    <property type="project" value="InterPro"/>
</dbReference>
<evidence type="ECO:0000256" key="11">
    <source>
        <dbReference type="PIRSR" id="PIRSR602129-50"/>
    </source>
</evidence>
<evidence type="ECO:0000256" key="6">
    <source>
        <dbReference type="ARBA" id="ARBA00022898"/>
    </source>
</evidence>
<reference evidence="14" key="1">
    <citation type="submission" date="2016-11" db="UniProtKB">
        <authorList>
            <consortium name="WormBaseParasite"/>
        </authorList>
    </citation>
    <scope>IDENTIFICATION</scope>
</reference>
<dbReference type="PROSITE" id="PS00392">
    <property type="entry name" value="DDC_GAD_HDC_YDC"/>
    <property type="match status" value="1"/>
</dbReference>
<dbReference type="AlphaFoldDB" id="A0A1I8ITZ7"/>
<dbReference type="GO" id="GO:0004058">
    <property type="term" value="F:aromatic-L-amino-acid decarboxylase activity"/>
    <property type="evidence" value="ECO:0007669"/>
    <property type="project" value="UniProtKB-EC"/>
</dbReference>
<keyword evidence="6 11" id="KW-0663">Pyridoxal phosphate</keyword>
<dbReference type="STRING" id="282301.A0A1I8ITZ7"/>
<dbReference type="GO" id="GO:0005737">
    <property type="term" value="C:cytoplasm"/>
    <property type="evidence" value="ECO:0007669"/>
    <property type="project" value="TreeGrafter"/>
</dbReference>